<dbReference type="KEGG" id="metu:GNH96_01195"/>
<dbReference type="PROSITE" id="PS01096">
    <property type="entry name" value="PPIC_PPIASE_1"/>
    <property type="match status" value="1"/>
</dbReference>
<dbReference type="EMBL" id="CP046565">
    <property type="protein sequence ID" value="QJD28720.1"/>
    <property type="molecule type" value="Genomic_DNA"/>
</dbReference>
<evidence type="ECO:0000256" key="6">
    <source>
        <dbReference type="ARBA" id="ARBA00023235"/>
    </source>
</evidence>
<dbReference type="PANTHER" id="PTHR47245:SF1">
    <property type="entry name" value="FOLDASE PROTEIN PRSA"/>
    <property type="match status" value="1"/>
</dbReference>
<feature type="compositionally biased region" description="Low complexity" evidence="8">
    <location>
        <begin position="28"/>
        <end position="43"/>
    </location>
</feature>
<feature type="region of interest" description="Disordered" evidence="8">
    <location>
        <begin position="27"/>
        <end position="81"/>
    </location>
</feature>
<evidence type="ECO:0000256" key="5">
    <source>
        <dbReference type="ARBA" id="ARBA00023110"/>
    </source>
</evidence>
<evidence type="ECO:0000313" key="12">
    <source>
        <dbReference type="Proteomes" id="UP000503004"/>
    </source>
</evidence>
<comment type="catalytic activity">
    <reaction evidence="1">
        <text>[protein]-peptidylproline (omega=180) = [protein]-peptidylproline (omega=0)</text>
        <dbReference type="Rhea" id="RHEA:16237"/>
        <dbReference type="Rhea" id="RHEA-COMP:10747"/>
        <dbReference type="Rhea" id="RHEA-COMP:10748"/>
        <dbReference type="ChEBI" id="CHEBI:83833"/>
        <dbReference type="ChEBI" id="CHEBI:83834"/>
        <dbReference type="EC" id="5.2.1.8"/>
    </reaction>
</comment>
<name>A0A858Q4E8_9GAMM</name>
<evidence type="ECO:0000313" key="11">
    <source>
        <dbReference type="EMBL" id="QJD28720.1"/>
    </source>
</evidence>
<evidence type="ECO:0000256" key="1">
    <source>
        <dbReference type="ARBA" id="ARBA00000971"/>
    </source>
</evidence>
<dbReference type="InterPro" id="IPR046357">
    <property type="entry name" value="PPIase_dom_sf"/>
</dbReference>
<sequence length="307" mass="33116">MMRHTATLIAAICAGAVFLQGCNPADDASNSGSGTSPGTTRASARLDVKPADPLATVNGRPIPRSAIPQQHRPGPPGASDKMRDELVQRELLRQEAEKLNLLADPEVAEKVDNALRMAVSQAAAEYYVEHGKATDEEIRKEYEEKSAPLKKTEYKLRHIVLASEAAARDAIARLRKGEKFEELAKKLSTDTASKAQGGELGWQSQEKLAAPVSTALAGLKNGELAPAPVQTAAGWEVIQREDFREKQPPAFEQVKDQIARGLQVKRFQQHIETLKAAAKIEMPAPQPRAVPPSPASPAPSAPQQVKP</sequence>
<dbReference type="Pfam" id="PF13145">
    <property type="entry name" value="Rotamase_2"/>
    <property type="match status" value="1"/>
</dbReference>
<organism evidence="11 12">
    <name type="scientific">Methylococcus geothermalis</name>
    <dbReference type="NCBI Taxonomy" id="2681310"/>
    <lineage>
        <taxon>Bacteria</taxon>
        <taxon>Pseudomonadati</taxon>
        <taxon>Pseudomonadota</taxon>
        <taxon>Gammaproteobacteria</taxon>
        <taxon>Methylococcales</taxon>
        <taxon>Methylococcaceae</taxon>
        <taxon>Methylococcus</taxon>
    </lineage>
</organism>
<comment type="similarity">
    <text evidence="2">Belongs to the PpiC/parvulin rotamase family.</text>
</comment>
<feature type="chain" id="PRO_5032830789" description="peptidylprolyl isomerase" evidence="9">
    <location>
        <begin position="20"/>
        <end position="307"/>
    </location>
</feature>
<dbReference type="EC" id="5.2.1.8" evidence="3"/>
<gene>
    <name evidence="11" type="ORF">GNH96_01195</name>
</gene>
<evidence type="ECO:0000256" key="9">
    <source>
        <dbReference type="SAM" id="SignalP"/>
    </source>
</evidence>
<reference evidence="12" key="1">
    <citation type="submission" date="2019-12" db="EMBL/GenBank/DDBJ databases">
        <authorList>
            <person name="Awala S.I."/>
            <person name="Rhee S.K."/>
        </authorList>
    </citation>
    <scope>NUCLEOTIDE SEQUENCE [LARGE SCALE GENOMIC DNA]</scope>
    <source>
        <strain evidence="12">IM1</strain>
    </source>
</reference>
<evidence type="ECO:0000256" key="7">
    <source>
        <dbReference type="PROSITE-ProRule" id="PRU00278"/>
    </source>
</evidence>
<feature type="region of interest" description="Disordered" evidence="8">
    <location>
        <begin position="280"/>
        <end position="307"/>
    </location>
</feature>
<feature type="signal peptide" evidence="9">
    <location>
        <begin position="1"/>
        <end position="19"/>
    </location>
</feature>
<feature type="compositionally biased region" description="Pro residues" evidence="8">
    <location>
        <begin position="284"/>
        <end position="300"/>
    </location>
</feature>
<dbReference type="Proteomes" id="UP000503004">
    <property type="component" value="Chromosome"/>
</dbReference>
<keyword evidence="6 7" id="KW-0413">Isomerase</keyword>
<keyword evidence="5 7" id="KW-0697">Rotamase</keyword>
<proteinExistence type="inferred from homology"/>
<dbReference type="SUPFAM" id="SSF54534">
    <property type="entry name" value="FKBP-like"/>
    <property type="match status" value="1"/>
</dbReference>
<dbReference type="GO" id="GO:0003755">
    <property type="term" value="F:peptidyl-prolyl cis-trans isomerase activity"/>
    <property type="evidence" value="ECO:0007669"/>
    <property type="project" value="UniProtKB-KW"/>
</dbReference>
<evidence type="ECO:0000256" key="4">
    <source>
        <dbReference type="ARBA" id="ARBA00022729"/>
    </source>
</evidence>
<accession>A0A858Q4E8</accession>
<feature type="domain" description="PpiC" evidence="10">
    <location>
        <begin position="151"/>
        <end position="242"/>
    </location>
</feature>
<protein>
    <recommendedName>
        <fullName evidence="3">peptidylprolyl isomerase</fullName>
        <ecNumber evidence="3">5.2.1.8</ecNumber>
    </recommendedName>
</protein>
<evidence type="ECO:0000256" key="8">
    <source>
        <dbReference type="SAM" id="MobiDB-lite"/>
    </source>
</evidence>
<dbReference type="RefSeq" id="WP_169601541.1">
    <property type="nucleotide sequence ID" value="NZ_CP046565.1"/>
</dbReference>
<dbReference type="InterPro" id="IPR023058">
    <property type="entry name" value="PPIase_PpiC_CS"/>
</dbReference>
<dbReference type="PROSITE" id="PS51257">
    <property type="entry name" value="PROKAR_LIPOPROTEIN"/>
    <property type="match status" value="1"/>
</dbReference>
<dbReference type="Gene3D" id="3.10.50.40">
    <property type="match status" value="1"/>
</dbReference>
<keyword evidence="12" id="KW-1185">Reference proteome</keyword>
<evidence type="ECO:0000259" key="10">
    <source>
        <dbReference type="PROSITE" id="PS50198"/>
    </source>
</evidence>
<evidence type="ECO:0000256" key="2">
    <source>
        <dbReference type="ARBA" id="ARBA00007656"/>
    </source>
</evidence>
<evidence type="ECO:0000256" key="3">
    <source>
        <dbReference type="ARBA" id="ARBA00013194"/>
    </source>
</evidence>
<dbReference type="InterPro" id="IPR050245">
    <property type="entry name" value="PrsA_foldase"/>
</dbReference>
<dbReference type="PROSITE" id="PS50198">
    <property type="entry name" value="PPIC_PPIASE_2"/>
    <property type="match status" value="1"/>
</dbReference>
<dbReference type="InterPro" id="IPR000297">
    <property type="entry name" value="PPIase_PpiC"/>
</dbReference>
<dbReference type="PANTHER" id="PTHR47245">
    <property type="entry name" value="PEPTIDYLPROLYL ISOMERASE"/>
    <property type="match status" value="1"/>
</dbReference>
<dbReference type="AlphaFoldDB" id="A0A858Q4E8"/>
<keyword evidence="4 9" id="KW-0732">Signal</keyword>